<dbReference type="FunCoup" id="A0A517SMR5">
    <property type="interactions" value="243"/>
</dbReference>
<dbReference type="AlphaFoldDB" id="A0A517SMR5"/>
<dbReference type="RefSeq" id="WP_145034767.1">
    <property type="nucleotide sequence ID" value="NZ_CP036271.1"/>
</dbReference>
<sequence>MTMPYFSRLTDIVTCNLTLLLKESENPQEALEQIIREMKDGVAGAHRSAATAARNLEKIEAEIAEQKSQIDGWMTRAKAHLERNDENQARLALMRKKEVEALIAGLEQQRGAAAATCRHLQTTQAALEARLHDAERRRAGLPGDDEAGLLKSSPVEVSAGSTWNVDDELAALKKEVGK</sequence>
<keyword evidence="4" id="KW-1185">Reference proteome</keyword>
<dbReference type="InterPro" id="IPR007157">
    <property type="entry name" value="PspA_VIPP1"/>
</dbReference>
<dbReference type="PANTHER" id="PTHR31088:SF6">
    <property type="entry name" value="PHAGE SHOCK PROTEIN A"/>
    <property type="match status" value="1"/>
</dbReference>
<proteinExistence type="inferred from homology"/>
<dbReference type="PANTHER" id="PTHR31088">
    <property type="entry name" value="MEMBRANE-ASSOCIATED PROTEIN VIPP1, CHLOROPLASTIC"/>
    <property type="match status" value="1"/>
</dbReference>
<gene>
    <name evidence="3" type="primary">pspA_2</name>
    <name evidence="3" type="ORF">Pan44_54860</name>
</gene>
<reference evidence="3 4" key="1">
    <citation type="submission" date="2019-02" db="EMBL/GenBank/DDBJ databases">
        <title>Deep-cultivation of Planctomycetes and their phenomic and genomic characterization uncovers novel biology.</title>
        <authorList>
            <person name="Wiegand S."/>
            <person name="Jogler M."/>
            <person name="Boedeker C."/>
            <person name="Pinto D."/>
            <person name="Vollmers J."/>
            <person name="Rivas-Marin E."/>
            <person name="Kohn T."/>
            <person name="Peeters S.H."/>
            <person name="Heuer A."/>
            <person name="Rast P."/>
            <person name="Oberbeckmann S."/>
            <person name="Bunk B."/>
            <person name="Jeske O."/>
            <person name="Meyerdierks A."/>
            <person name="Storesund J.E."/>
            <person name="Kallscheuer N."/>
            <person name="Luecker S."/>
            <person name="Lage O.M."/>
            <person name="Pohl T."/>
            <person name="Merkel B.J."/>
            <person name="Hornburger P."/>
            <person name="Mueller R.-W."/>
            <person name="Bruemmer F."/>
            <person name="Labrenz M."/>
            <person name="Spormann A.M."/>
            <person name="Op den Camp H."/>
            <person name="Overmann J."/>
            <person name="Amann R."/>
            <person name="Jetten M.S.M."/>
            <person name="Mascher T."/>
            <person name="Medema M.H."/>
            <person name="Devos D.P."/>
            <person name="Kaster A.-K."/>
            <person name="Ovreas L."/>
            <person name="Rohde M."/>
            <person name="Galperin M.Y."/>
            <person name="Jogler C."/>
        </authorList>
    </citation>
    <scope>NUCLEOTIDE SEQUENCE [LARGE SCALE GENOMIC DNA]</scope>
    <source>
        <strain evidence="3 4">Pan44</strain>
    </source>
</reference>
<dbReference type="OrthoDB" id="9779630at2"/>
<organism evidence="3 4">
    <name type="scientific">Caulifigura coniformis</name>
    <dbReference type="NCBI Taxonomy" id="2527983"/>
    <lineage>
        <taxon>Bacteria</taxon>
        <taxon>Pseudomonadati</taxon>
        <taxon>Planctomycetota</taxon>
        <taxon>Planctomycetia</taxon>
        <taxon>Planctomycetales</taxon>
        <taxon>Planctomycetaceae</taxon>
        <taxon>Caulifigura</taxon>
    </lineage>
</organism>
<name>A0A517SMR5_9PLAN</name>
<evidence type="ECO:0000256" key="1">
    <source>
        <dbReference type="ARBA" id="ARBA00043985"/>
    </source>
</evidence>
<protein>
    <submittedName>
        <fullName evidence="3">Phage shock protein A</fullName>
    </submittedName>
</protein>
<evidence type="ECO:0000313" key="3">
    <source>
        <dbReference type="EMBL" id="QDT57417.1"/>
    </source>
</evidence>
<dbReference type="EMBL" id="CP036271">
    <property type="protein sequence ID" value="QDT57417.1"/>
    <property type="molecule type" value="Genomic_DNA"/>
</dbReference>
<evidence type="ECO:0000256" key="2">
    <source>
        <dbReference type="SAM" id="Coils"/>
    </source>
</evidence>
<dbReference type="Proteomes" id="UP000315700">
    <property type="component" value="Chromosome"/>
</dbReference>
<dbReference type="KEGG" id="ccos:Pan44_54860"/>
<accession>A0A517SMR5</accession>
<comment type="similarity">
    <text evidence="1">Belongs to the PspA/Vipp/IM30 family.</text>
</comment>
<dbReference type="Pfam" id="PF04012">
    <property type="entry name" value="PspA_IM30"/>
    <property type="match status" value="1"/>
</dbReference>
<keyword evidence="2" id="KW-0175">Coiled coil</keyword>
<dbReference type="InParanoid" id="A0A517SMR5"/>
<evidence type="ECO:0000313" key="4">
    <source>
        <dbReference type="Proteomes" id="UP000315700"/>
    </source>
</evidence>
<feature type="coiled-coil region" evidence="2">
    <location>
        <begin position="49"/>
        <end position="76"/>
    </location>
</feature>